<feature type="compositionally biased region" description="Low complexity" evidence="6">
    <location>
        <begin position="274"/>
        <end position="286"/>
    </location>
</feature>
<feature type="region of interest" description="Disordered" evidence="6">
    <location>
        <begin position="417"/>
        <end position="502"/>
    </location>
</feature>
<feature type="region of interest" description="Disordered" evidence="6">
    <location>
        <begin position="74"/>
        <end position="147"/>
    </location>
</feature>
<evidence type="ECO:0000256" key="1">
    <source>
        <dbReference type="ARBA" id="ARBA00004123"/>
    </source>
</evidence>
<keyword evidence="3" id="KW-0238">DNA-binding</keyword>
<dbReference type="CDD" id="cd18945">
    <property type="entry name" value="bHLH_E-protein_TCF4_E2-2"/>
    <property type="match status" value="1"/>
</dbReference>
<sequence>MHRVGPMDLPPPPPLQPIQSLPPLAQQTSDMATTQLLSGFFNEYSSTATLGSSQSGYADFGTMLNKGQYTSPVDYFDNSPGPSEGHWEPKYYGGSLPPPPPLHHEQPQPHQYSGLPPMSSFNEYPPHSPQMTPISAQSSPLPLSAAQVGSGTNMPNKLYVDYGAPNVSPPPSWSQPPQQRMHVPYGPTDSAVPTGNELVPNHVGVIMEERLDDAMNVLRNLAEATSPQHPPPQYPMSPNYAGASSPIELKPPAYPGTGLKVEVKEEPGAKRSKTSSPALTPTSPSSANVKVAKRQRPAPVATKALTVANVNWASGTNSNSALGPGSNSGGDAFSVSDDGLDDDPETKAERERGRRQANNARERIRVRDINGAFKELGRMCMLHLKSDKAQTKLGILHQAVEVITSLEQQVRERNLNPKAACLKRREDDKNDEPRPPPQHLLGGGPMTESPMSNCPTPSWLDYGASPQATGADSKQHPHAMLGVSPGANTANSQMPHQDPNSI</sequence>
<organism evidence="8 9">
    <name type="scientific">Galendromus occidentalis</name>
    <name type="common">western predatory mite</name>
    <dbReference type="NCBI Taxonomy" id="34638"/>
    <lineage>
        <taxon>Eukaryota</taxon>
        <taxon>Metazoa</taxon>
        <taxon>Ecdysozoa</taxon>
        <taxon>Arthropoda</taxon>
        <taxon>Chelicerata</taxon>
        <taxon>Arachnida</taxon>
        <taxon>Acari</taxon>
        <taxon>Parasitiformes</taxon>
        <taxon>Mesostigmata</taxon>
        <taxon>Gamasina</taxon>
        <taxon>Phytoseioidea</taxon>
        <taxon>Phytoseiidae</taxon>
        <taxon>Typhlodrominae</taxon>
        <taxon>Galendromus</taxon>
    </lineage>
</organism>
<feature type="compositionally biased region" description="Low complexity" evidence="6">
    <location>
        <begin position="135"/>
        <end position="147"/>
    </location>
</feature>
<dbReference type="AlphaFoldDB" id="A0AAJ7SG21"/>
<evidence type="ECO:0000256" key="6">
    <source>
        <dbReference type="SAM" id="MobiDB-lite"/>
    </source>
</evidence>
<evidence type="ECO:0000259" key="7">
    <source>
        <dbReference type="PROSITE" id="PS50888"/>
    </source>
</evidence>
<dbReference type="SUPFAM" id="SSF47459">
    <property type="entry name" value="HLH, helix-loop-helix DNA-binding domain"/>
    <property type="match status" value="1"/>
</dbReference>
<dbReference type="InterPro" id="IPR011598">
    <property type="entry name" value="bHLH_dom"/>
</dbReference>
<dbReference type="Pfam" id="PF00010">
    <property type="entry name" value="HLH"/>
    <property type="match status" value="1"/>
</dbReference>
<feature type="region of interest" description="Disordered" evidence="6">
    <location>
        <begin position="224"/>
        <end position="302"/>
    </location>
</feature>
<evidence type="ECO:0000256" key="3">
    <source>
        <dbReference type="ARBA" id="ARBA00023125"/>
    </source>
</evidence>
<accession>A0AAJ7SG21</accession>
<dbReference type="PANTHER" id="PTHR11793">
    <property type="entry name" value="BASIC HELIX-LOOP-HELIX TRANSCRIPTION FACTOR"/>
    <property type="match status" value="1"/>
</dbReference>
<dbReference type="PANTHER" id="PTHR11793:SF13">
    <property type="entry name" value="PROTEIN DAUGHTERLESS"/>
    <property type="match status" value="1"/>
</dbReference>
<keyword evidence="5" id="KW-0539">Nucleus</keyword>
<dbReference type="GO" id="GO:0000981">
    <property type="term" value="F:DNA-binding transcription factor activity, RNA polymerase II-specific"/>
    <property type="evidence" value="ECO:0007669"/>
    <property type="project" value="TreeGrafter"/>
</dbReference>
<feature type="region of interest" description="Disordered" evidence="6">
    <location>
        <begin position="1"/>
        <end position="30"/>
    </location>
</feature>
<feature type="compositionally biased region" description="Basic and acidic residues" evidence="6">
    <location>
        <begin position="345"/>
        <end position="359"/>
    </location>
</feature>
<feature type="compositionally biased region" description="Polar residues" evidence="6">
    <location>
        <begin position="486"/>
        <end position="502"/>
    </location>
</feature>
<evidence type="ECO:0000313" key="8">
    <source>
        <dbReference type="Proteomes" id="UP000694867"/>
    </source>
</evidence>
<dbReference type="GO" id="GO:0005667">
    <property type="term" value="C:transcription regulator complex"/>
    <property type="evidence" value="ECO:0007669"/>
    <property type="project" value="TreeGrafter"/>
</dbReference>
<dbReference type="PROSITE" id="PS50888">
    <property type="entry name" value="BHLH"/>
    <property type="match status" value="1"/>
</dbReference>
<dbReference type="SMART" id="SM00353">
    <property type="entry name" value="HLH"/>
    <property type="match status" value="1"/>
</dbReference>
<dbReference type="GO" id="GO:0046983">
    <property type="term" value="F:protein dimerization activity"/>
    <property type="evidence" value="ECO:0007669"/>
    <property type="project" value="InterPro"/>
</dbReference>
<dbReference type="Gene3D" id="4.10.280.10">
    <property type="entry name" value="Helix-loop-helix DNA-binding domain"/>
    <property type="match status" value="1"/>
</dbReference>
<feature type="compositionally biased region" description="Low complexity" evidence="6">
    <location>
        <begin position="17"/>
        <end position="27"/>
    </location>
</feature>
<dbReference type="GO" id="GO:0000785">
    <property type="term" value="C:chromatin"/>
    <property type="evidence" value="ECO:0007669"/>
    <property type="project" value="TreeGrafter"/>
</dbReference>
<dbReference type="RefSeq" id="XP_028967955.1">
    <property type="nucleotide sequence ID" value="XM_029112122.1"/>
</dbReference>
<dbReference type="GO" id="GO:0005634">
    <property type="term" value="C:nucleus"/>
    <property type="evidence" value="ECO:0007669"/>
    <property type="project" value="UniProtKB-SubCell"/>
</dbReference>
<dbReference type="FunFam" id="4.10.280.10:FF:000001">
    <property type="entry name" value="Putative transcription factor 12"/>
    <property type="match status" value="1"/>
</dbReference>
<dbReference type="InterPro" id="IPR051098">
    <property type="entry name" value="NeuroDiff_E-box_TFs"/>
</dbReference>
<comment type="subcellular location">
    <subcellularLocation>
        <location evidence="1">Nucleus</location>
    </subcellularLocation>
</comment>
<feature type="region of interest" description="Disordered" evidence="6">
    <location>
        <begin position="317"/>
        <end position="359"/>
    </location>
</feature>
<evidence type="ECO:0000256" key="4">
    <source>
        <dbReference type="ARBA" id="ARBA00023163"/>
    </source>
</evidence>
<protein>
    <submittedName>
        <fullName evidence="9">Protein daughterless-like</fullName>
    </submittedName>
</protein>
<evidence type="ECO:0000256" key="2">
    <source>
        <dbReference type="ARBA" id="ARBA00023015"/>
    </source>
</evidence>
<dbReference type="GeneID" id="108864539"/>
<keyword evidence="2" id="KW-0805">Transcription regulation</keyword>
<dbReference type="KEGG" id="goe:108864539"/>
<reference evidence="9" key="1">
    <citation type="submission" date="2025-08" db="UniProtKB">
        <authorList>
            <consortium name="RefSeq"/>
        </authorList>
    </citation>
    <scope>IDENTIFICATION</scope>
</reference>
<feature type="domain" description="BHLH" evidence="7">
    <location>
        <begin position="353"/>
        <end position="406"/>
    </location>
</feature>
<keyword evidence="4" id="KW-0804">Transcription</keyword>
<dbReference type="GO" id="GO:0000978">
    <property type="term" value="F:RNA polymerase II cis-regulatory region sequence-specific DNA binding"/>
    <property type="evidence" value="ECO:0007669"/>
    <property type="project" value="TreeGrafter"/>
</dbReference>
<evidence type="ECO:0000256" key="5">
    <source>
        <dbReference type="ARBA" id="ARBA00023242"/>
    </source>
</evidence>
<gene>
    <name evidence="9" type="primary">LOC108864539</name>
</gene>
<proteinExistence type="predicted"/>
<name>A0AAJ7SG21_9ACAR</name>
<dbReference type="Proteomes" id="UP000694867">
    <property type="component" value="Unplaced"/>
</dbReference>
<dbReference type="InterPro" id="IPR036638">
    <property type="entry name" value="HLH_DNA-bd_sf"/>
</dbReference>
<feature type="compositionally biased region" description="Basic and acidic residues" evidence="6">
    <location>
        <begin position="423"/>
        <end position="434"/>
    </location>
</feature>
<evidence type="ECO:0000313" key="9">
    <source>
        <dbReference type="RefSeq" id="XP_028967955.1"/>
    </source>
</evidence>
<keyword evidence="8" id="KW-1185">Reference proteome</keyword>